<reference evidence="4" key="1">
    <citation type="journal article" date="2020" name="Nature">
        <title>Giant virus diversity and host interactions through global metagenomics.</title>
        <authorList>
            <person name="Schulz F."/>
            <person name="Roux S."/>
            <person name="Paez-Espino D."/>
            <person name="Jungbluth S."/>
            <person name="Walsh D.A."/>
            <person name="Denef V.J."/>
            <person name="McMahon K.D."/>
            <person name="Konstantinidis K.T."/>
            <person name="Eloe-Fadrosh E.A."/>
            <person name="Kyrpides N.C."/>
            <person name="Woyke T."/>
        </authorList>
    </citation>
    <scope>NUCLEOTIDE SEQUENCE</scope>
    <source>
        <strain evidence="4">GVMAG-M-3300023174-134</strain>
    </source>
</reference>
<keyword evidence="1" id="KW-0378">Hydrolase</keyword>
<evidence type="ECO:0000256" key="1">
    <source>
        <dbReference type="ARBA" id="ARBA00022801"/>
    </source>
</evidence>
<dbReference type="InterPro" id="IPR001878">
    <property type="entry name" value="Znf_CCHC"/>
</dbReference>
<evidence type="ECO:0000259" key="3">
    <source>
        <dbReference type="PROSITE" id="PS51462"/>
    </source>
</evidence>
<dbReference type="GO" id="GO:0000932">
    <property type="term" value="C:P-body"/>
    <property type="evidence" value="ECO:0007669"/>
    <property type="project" value="TreeGrafter"/>
</dbReference>
<evidence type="ECO:0000259" key="2">
    <source>
        <dbReference type="PROSITE" id="PS50158"/>
    </source>
</evidence>
<dbReference type="InterPro" id="IPR015797">
    <property type="entry name" value="NUDIX_hydrolase-like_dom_sf"/>
</dbReference>
<dbReference type="PANTHER" id="PTHR23114:SF17">
    <property type="entry name" value="M7GPPPN-MRNA HYDROLASE"/>
    <property type="match status" value="1"/>
</dbReference>
<dbReference type="EMBL" id="MN739578">
    <property type="protein sequence ID" value="QHT14092.1"/>
    <property type="molecule type" value="Genomic_DNA"/>
</dbReference>
<feature type="domain" description="CCHC-type" evidence="2">
    <location>
        <begin position="6"/>
        <end position="20"/>
    </location>
</feature>
<sequence length="268" mass="32218">MNDSYCNNCGKQGHLYHQCKMPITSVGLITFRIHNDEIQYLMICRKDTLGYIDFMRGKYSIFNKEYILNMLKQMTIEEKTKLKTLNFEELWIGLWGTKSISTQYKSEEVISYEKINSLRSGITVKNEFYNLDSLIDESNQYPLWEEPEWGFPKGRRNYQEKDFDCALREFNEETGFNIKDIITFQNIYPFEEIFTGSNYKSYKHKYYLAYMKYNSTLNMDRFQSSEVSNMEWKTYNECIHAIRPYNLEKIRLLTIINNILKSFRIFLL</sequence>
<dbReference type="GO" id="GO:0000290">
    <property type="term" value="P:deadenylation-dependent decapping of nuclear-transcribed mRNA"/>
    <property type="evidence" value="ECO:0007669"/>
    <property type="project" value="TreeGrafter"/>
</dbReference>
<accession>A0A6C0DCF6</accession>
<dbReference type="InterPro" id="IPR000086">
    <property type="entry name" value="NUDIX_hydrolase_dom"/>
</dbReference>
<protein>
    <recommendedName>
        <fullName evidence="5">Nudix hydrolase domain-containing protein</fullName>
    </recommendedName>
</protein>
<dbReference type="GO" id="GO:0008270">
    <property type="term" value="F:zinc ion binding"/>
    <property type="evidence" value="ECO:0007669"/>
    <property type="project" value="InterPro"/>
</dbReference>
<dbReference type="PROSITE" id="PS50158">
    <property type="entry name" value="ZF_CCHC"/>
    <property type="match status" value="1"/>
</dbReference>
<dbReference type="Pfam" id="PF00293">
    <property type="entry name" value="NUDIX"/>
    <property type="match status" value="1"/>
</dbReference>
<dbReference type="SUPFAM" id="SSF55811">
    <property type="entry name" value="Nudix"/>
    <property type="match status" value="1"/>
</dbReference>
<dbReference type="AlphaFoldDB" id="A0A6C0DCF6"/>
<proteinExistence type="predicted"/>
<dbReference type="InterPro" id="IPR020084">
    <property type="entry name" value="NUDIX_hydrolase_CS"/>
</dbReference>
<dbReference type="PROSITE" id="PS51462">
    <property type="entry name" value="NUDIX"/>
    <property type="match status" value="1"/>
</dbReference>
<dbReference type="Gene3D" id="3.90.79.10">
    <property type="entry name" value="Nucleoside Triphosphate Pyrophosphohydrolase"/>
    <property type="match status" value="1"/>
</dbReference>
<evidence type="ECO:0000313" key="4">
    <source>
        <dbReference type="EMBL" id="QHT14092.1"/>
    </source>
</evidence>
<dbReference type="PANTHER" id="PTHR23114">
    <property type="entry name" value="M7GPPPN-MRNA HYDROLASE"/>
    <property type="match status" value="1"/>
</dbReference>
<dbReference type="GO" id="GO:0016787">
    <property type="term" value="F:hydrolase activity"/>
    <property type="evidence" value="ECO:0007669"/>
    <property type="project" value="UniProtKB-KW"/>
</dbReference>
<dbReference type="GO" id="GO:0003676">
    <property type="term" value="F:nucleic acid binding"/>
    <property type="evidence" value="ECO:0007669"/>
    <property type="project" value="InterPro"/>
</dbReference>
<evidence type="ECO:0008006" key="5">
    <source>
        <dbReference type="Google" id="ProtNLM"/>
    </source>
</evidence>
<name>A0A6C0DCF6_9ZZZZ</name>
<dbReference type="PROSITE" id="PS00893">
    <property type="entry name" value="NUDIX_BOX"/>
    <property type="match status" value="1"/>
</dbReference>
<organism evidence="4">
    <name type="scientific">viral metagenome</name>
    <dbReference type="NCBI Taxonomy" id="1070528"/>
    <lineage>
        <taxon>unclassified sequences</taxon>
        <taxon>metagenomes</taxon>
        <taxon>organismal metagenomes</taxon>
    </lineage>
</organism>
<feature type="domain" description="Nudix hydrolase" evidence="3">
    <location>
        <begin position="21"/>
        <end position="257"/>
    </location>
</feature>